<accession>A0A4W5JS88</accession>
<keyword evidence="2" id="KW-1185">Reference proteome</keyword>
<dbReference type="AlphaFoldDB" id="A0A4W5JS88"/>
<dbReference type="PANTHER" id="PTHR13771:SF9">
    <property type="entry name" value="INTERCELLULAR ADHESION MOLECULE 5"/>
    <property type="match status" value="1"/>
</dbReference>
<name>A0A4W5JS88_9TELE</name>
<reference evidence="1" key="3">
    <citation type="submission" date="2025-09" db="UniProtKB">
        <authorList>
            <consortium name="Ensembl"/>
        </authorList>
    </citation>
    <scope>IDENTIFICATION</scope>
</reference>
<dbReference type="InterPro" id="IPR047012">
    <property type="entry name" value="ICAM_VCAM"/>
</dbReference>
<dbReference type="InterPro" id="IPR036179">
    <property type="entry name" value="Ig-like_dom_sf"/>
</dbReference>
<proteinExistence type="predicted"/>
<dbReference type="Ensembl" id="ENSHHUT00000008073.1">
    <property type="protein sequence ID" value="ENSHHUP00000007838.1"/>
    <property type="gene ID" value="ENSHHUG00000004836.1"/>
</dbReference>
<reference evidence="1" key="2">
    <citation type="submission" date="2025-08" db="UniProtKB">
        <authorList>
            <consortium name="Ensembl"/>
        </authorList>
    </citation>
    <scope>IDENTIFICATION</scope>
</reference>
<reference evidence="2" key="1">
    <citation type="submission" date="2018-06" db="EMBL/GenBank/DDBJ databases">
        <title>Genome assembly of Danube salmon.</title>
        <authorList>
            <person name="Macqueen D.J."/>
            <person name="Gundappa M.K."/>
        </authorList>
    </citation>
    <scope>NUCLEOTIDE SEQUENCE [LARGE SCALE GENOMIC DNA]</scope>
</reference>
<dbReference type="STRING" id="62062.ENSHHUP00000007838"/>
<dbReference type="Proteomes" id="UP000314982">
    <property type="component" value="Unassembled WGS sequence"/>
</dbReference>
<organism evidence="1 2">
    <name type="scientific">Hucho hucho</name>
    <name type="common">huchen</name>
    <dbReference type="NCBI Taxonomy" id="62062"/>
    <lineage>
        <taxon>Eukaryota</taxon>
        <taxon>Metazoa</taxon>
        <taxon>Chordata</taxon>
        <taxon>Craniata</taxon>
        <taxon>Vertebrata</taxon>
        <taxon>Euteleostomi</taxon>
        <taxon>Actinopterygii</taxon>
        <taxon>Neopterygii</taxon>
        <taxon>Teleostei</taxon>
        <taxon>Protacanthopterygii</taxon>
        <taxon>Salmoniformes</taxon>
        <taxon>Salmonidae</taxon>
        <taxon>Salmoninae</taxon>
        <taxon>Hucho</taxon>
    </lineage>
</organism>
<evidence type="ECO:0000313" key="1">
    <source>
        <dbReference type="Ensembl" id="ENSHHUP00000007838.1"/>
    </source>
</evidence>
<dbReference type="Gene3D" id="2.60.40.10">
    <property type="entry name" value="Immunoglobulins"/>
    <property type="match status" value="2"/>
</dbReference>
<sequence>MNTSAVDNRRLRERERGGRGGVVGVFSSKEYYIQIQKSRSASVFLLNSSNGITEYFTGGRSLIVRCNMEIVIGLLLSSLSLYCDFTDAECPVISPARLVVKYGDPASSNCSSDTPVVMGWEATKGEMGLTDKKVKFLNWRVDSVTDWNNKPKCYTDGGQCLKQLNITVYKLPDSVSMTGPSGPMVEGKEYKFKCLIQNVAPINSLNVSFYKTSTTGKKTKTLLDAPDVPRQTTKEPITGMYTLLWSPSKGDDGAQLWCSALLGLGELGPQPPPEMESEPFKISVHCESICFSVTRQVMSVSVVSLSLCPCSCYVSGISVSLCLCSLCLSVSLLSFCLCSVCSLCHSALS</sequence>
<dbReference type="GO" id="GO:0005178">
    <property type="term" value="F:integrin binding"/>
    <property type="evidence" value="ECO:0007669"/>
    <property type="project" value="InterPro"/>
</dbReference>
<dbReference type="GeneTree" id="ENSGT00940000159005"/>
<dbReference type="PANTHER" id="PTHR13771">
    <property type="entry name" value="INTERCELLULAR ADHESION MOLECULE"/>
    <property type="match status" value="1"/>
</dbReference>
<protein>
    <submittedName>
        <fullName evidence="1">Uncharacterized protein</fullName>
    </submittedName>
</protein>
<dbReference type="SUPFAM" id="SSF48726">
    <property type="entry name" value="Immunoglobulin"/>
    <property type="match status" value="1"/>
</dbReference>
<evidence type="ECO:0000313" key="2">
    <source>
        <dbReference type="Proteomes" id="UP000314982"/>
    </source>
</evidence>
<dbReference type="InterPro" id="IPR013783">
    <property type="entry name" value="Ig-like_fold"/>
</dbReference>
<dbReference type="GO" id="GO:0007155">
    <property type="term" value="P:cell adhesion"/>
    <property type="evidence" value="ECO:0007669"/>
    <property type="project" value="InterPro"/>
</dbReference>